<organism evidence="2 3">
    <name type="scientific">Batillaria attramentaria</name>
    <dbReference type="NCBI Taxonomy" id="370345"/>
    <lineage>
        <taxon>Eukaryota</taxon>
        <taxon>Metazoa</taxon>
        <taxon>Spiralia</taxon>
        <taxon>Lophotrochozoa</taxon>
        <taxon>Mollusca</taxon>
        <taxon>Gastropoda</taxon>
        <taxon>Caenogastropoda</taxon>
        <taxon>Sorbeoconcha</taxon>
        <taxon>Cerithioidea</taxon>
        <taxon>Batillariidae</taxon>
        <taxon>Batillaria</taxon>
    </lineage>
</organism>
<dbReference type="PANTHER" id="PTHR14237:SF19">
    <property type="entry name" value="MITOCHONDRIAL AMIDOXIME REDUCING COMPONENT 1"/>
    <property type="match status" value="1"/>
</dbReference>
<dbReference type="Pfam" id="PF03473">
    <property type="entry name" value="MOSC"/>
    <property type="match status" value="1"/>
</dbReference>
<dbReference type="EMBL" id="JACVVK020000093">
    <property type="protein sequence ID" value="KAK7493476.1"/>
    <property type="molecule type" value="Genomic_DNA"/>
</dbReference>
<dbReference type="Proteomes" id="UP001519460">
    <property type="component" value="Unassembled WGS sequence"/>
</dbReference>
<dbReference type="InterPro" id="IPR005302">
    <property type="entry name" value="MoCF_Sase_C"/>
</dbReference>
<dbReference type="PANTHER" id="PTHR14237">
    <property type="entry name" value="MOLYBDOPTERIN COFACTOR SULFURASE MOSC"/>
    <property type="match status" value="1"/>
</dbReference>
<dbReference type="Pfam" id="PF03476">
    <property type="entry name" value="MOSC_N"/>
    <property type="match status" value="1"/>
</dbReference>
<dbReference type="InterPro" id="IPR011037">
    <property type="entry name" value="Pyrv_Knase-like_insert_dom_sf"/>
</dbReference>
<comment type="caution">
    <text evidence="2">The sequence shown here is derived from an EMBL/GenBank/DDBJ whole genome shotgun (WGS) entry which is preliminary data.</text>
</comment>
<evidence type="ECO:0000313" key="2">
    <source>
        <dbReference type="EMBL" id="KAK7493476.1"/>
    </source>
</evidence>
<evidence type="ECO:0000313" key="3">
    <source>
        <dbReference type="Proteomes" id="UP001519460"/>
    </source>
</evidence>
<protein>
    <recommendedName>
        <fullName evidence="1">MOSC domain-containing protein</fullName>
    </recommendedName>
</protein>
<dbReference type="PROSITE" id="PS51340">
    <property type="entry name" value="MOSC"/>
    <property type="match status" value="1"/>
</dbReference>
<keyword evidence="3" id="KW-1185">Reference proteome</keyword>
<evidence type="ECO:0000259" key="1">
    <source>
        <dbReference type="PROSITE" id="PS51340"/>
    </source>
</evidence>
<proteinExistence type="predicted"/>
<reference evidence="2 3" key="1">
    <citation type="journal article" date="2023" name="Sci. Data">
        <title>Genome assembly of the Korean intertidal mud-creeper Batillaria attramentaria.</title>
        <authorList>
            <person name="Patra A.K."/>
            <person name="Ho P.T."/>
            <person name="Jun S."/>
            <person name="Lee S.J."/>
            <person name="Kim Y."/>
            <person name="Won Y.J."/>
        </authorList>
    </citation>
    <scope>NUCLEOTIDE SEQUENCE [LARGE SCALE GENOMIC DNA]</scope>
    <source>
        <strain evidence="2">Wonlab-2016</strain>
    </source>
</reference>
<dbReference type="AlphaFoldDB" id="A0ABD0L2L1"/>
<feature type="domain" description="MOSC" evidence="1">
    <location>
        <begin position="178"/>
        <end position="324"/>
    </location>
</feature>
<dbReference type="SUPFAM" id="SSF141673">
    <property type="entry name" value="MOSC N-terminal domain-like"/>
    <property type="match status" value="1"/>
</dbReference>
<name>A0ABD0L2L1_9CAEN</name>
<gene>
    <name evidence="2" type="ORF">BaRGS_00015376</name>
</gene>
<dbReference type="SUPFAM" id="SSF50800">
    <property type="entry name" value="PK beta-barrel domain-like"/>
    <property type="match status" value="1"/>
</dbReference>
<sequence>MALDSSSPGAIFATLAAGSVLKLAAGYVLRRCQEPASDYRLVGRVSALYCYPIKSFRGMQVQEGECTALGLRCFGVTDRHWTVATANGVYLTQRQEPTMALITVEVKGDIIVLNAPGMEPITLPVNPTITQDRLSKVTVKTDTVTSLDCGDEVAAWLCRYFKRDGLRLHFSAPSLEKRDCSKNQKNWNHPAKSGVDFTALSDYCGYMVLSNPSLDALNQRLSDPVPISNFRANIIVDGCAPFEEDNWVSLRIGKAELRALDSCTRCVLVTVDQEKGVKDKNEEPLSTLKKFRLKEPYGPKPAFGVNFTLDNPGLIRVGDPIYAKYGRHNVSAK</sequence>
<dbReference type="InterPro" id="IPR005303">
    <property type="entry name" value="MOCOS_middle"/>
</dbReference>
<accession>A0ABD0L2L1</accession>